<dbReference type="Pfam" id="PF03237">
    <property type="entry name" value="Terminase_6N"/>
    <property type="match status" value="1"/>
</dbReference>
<protein>
    <submittedName>
        <fullName evidence="1">Uncharacterized protein</fullName>
    </submittedName>
</protein>
<dbReference type="Gene3D" id="3.30.420.240">
    <property type="match status" value="1"/>
</dbReference>
<sequence>MHILISKSKYAILEFFKDMLMDLPHKNFKNARFLKYYMEYDLNRPWLTLDPWQKEYCFDPDPNQDNFLLTCRQDGKTTAMSIRAVELCINHYKKGEFVLINSITEKQAYHMLAKAMVYAQEKYSKLIKKNKEDKPTKHRIMFKNGTGILCHAAGETGEGLRGFTIKKLMPDEGSRMSEEYFIATMPMLSVIGGSMDIASTPNGKLHKDGTEKFFYKCSKDPKFKKYYINADECPRHSKKFLATCKERLSKLAYAQEYMAVFTDELKRLFDDNLLKKICVLKRKETINRNTKHYLGVDIGGFGKDDCTFEGVEKFTNGFIEQTENIIEKRNFTTDTTKRIIQLNRSYNYRKIGVDDGGIGFGVYSELMQEETTKRITDALNNSSRKTTFDGKKSKKILKEDMYMNLLSLMENNKIKLLDDDEVKLSLESIQHEDEKIFGSYSHITEGIIRAVWEAEKDKSLNIYIY</sequence>
<gene>
    <name evidence="1" type="ORF">LCGC14_1130640</name>
</gene>
<reference evidence="1" key="1">
    <citation type="journal article" date="2015" name="Nature">
        <title>Complex archaea that bridge the gap between prokaryotes and eukaryotes.</title>
        <authorList>
            <person name="Spang A."/>
            <person name="Saw J.H."/>
            <person name="Jorgensen S.L."/>
            <person name="Zaremba-Niedzwiedzka K."/>
            <person name="Martijn J."/>
            <person name="Lind A.E."/>
            <person name="van Eijk R."/>
            <person name="Schleper C."/>
            <person name="Guy L."/>
            <person name="Ettema T.J."/>
        </authorList>
    </citation>
    <scope>NUCLEOTIDE SEQUENCE</scope>
</reference>
<dbReference type="AlphaFoldDB" id="A0A0F9PJF8"/>
<name>A0A0F9PJF8_9ZZZZ</name>
<accession>A0A0F9PJF8</accession>
<organism evidence="1">
    <name type="scientific">marine sediment metagenome</name>
    <dbReference type="NCBI Taxonomy" id="412755"/>
    <lineage>
        <taxon>unclassified sequences</taxon>
        <taxon>metagenomes</taxon>
        <taxon>ecological metagenomes</taxon>
    </lineage>
</organism>
<comment type="caution">
    <text evidence="1">The sequence shown here is derived from an EMBL/GenBank/DDBJ whole genome shotgun (WGS) entry which is preliminary data.</text>
</comment>
<dbReference type="Gene3D" id="3.40.50.300">
    <property type="entry name" value="P-loop containing nucleotide triphosphate hydrolases"/>
    <property type="match status" value="1"/>
</dbReference>
<dbReference type="EMBL" id="LAZR01005292">
    <property type="protein sequence ID" value="KKN01156.1"/>
    <property type="molecule type" value="Genomic_DNA"/>
</dbReference>
<proteinExistence type="predicted"/>
<evidence type="ECO:0000313" key="1">
    <source>
        <dbReference type="EMBL" id="KKN01156.1"/>
    </source>
</evidence>
<dbReference type="InterPro" id="IPR027417">
    <property type="entry name" value="P-loop_NTPase"/>
</dbReference>